<feature type="transmembrane region" description="Helical" evidence="1">
    <location>
        <begin position="30"/>
        <end position="51"/>
    </location>
</feature>
<keyword evidence="1" id="KW-1133">Transmembrane helix</keyword>
<organism evidence="2 3">
    <name type="scientific">Ramlibacter henchirensis</name>
    <dbReference type="NCBI Taxonomy" id="204072"/>
    <lineage>
        <taxon>Bacteria</taxon>
        <taxon>Pseudomonadati</taxon>
        <taxon>Pseudomonadota</taxon>
        <taxon>Betaproteobacteria</taxon>
        <taxon>Burkholderiales</taxon>
        <taxon>Comamonadaceae</taxon>
        <taxon>Ramlibacter</taxon>
    </lineage>
</organism>
<keyword evidence="3" id="KW-1185">Reference proteome</keyword>
<accession>A0A4Z0BNU6</accession>
<keyword evidence="1" id="KW-0472">Membrane</keyword>
<dbReference type="EMBL" id="SMLM01000003">
    <property type="protein sequence ID" value="TFZ00491.1"/>
    <property type="molecule type" value="Genomic_DNA"/>
</dbReference>
<name>A0A4Z0BNU6_9BURK</name>
<dbReference type="AlphaFoldDB" id="A0A4Z0BNU6"/>
<keyword evidence="1" id="KW-0812">Transmembrane</keyword>
<sequence>MNLQHGNPFNPPLAVGVMRFGFRKWYERELLSSHAHLVLAFLSLVAVFASLEASRGAEFGDKLTNALYLILSAAIGVWALRRYLFLLTRAEVVANQAQCEDCGEYGRFKVVADYRGRDETEVCCRKCQHHWVINSCG</sequence>
<dbReference type="OrthoDB" id="8857517at2"/>
<protein>
    <submittedName>
        <fullName evidence="2">Uncharacterized protein</fullName>
    </submittedName>
</protein>
<dbReference type="RefSeq" id="WP_135264832.1">
    <property type="nucleotide sequence ID" value="NZ_SMLM01000003.1"/>
</dbReference>
<gene>
    <name evidence="2" type="ORF">EZ313_18705</name>
</gene>
<reference evidence="2 3" key="1">
    <citation type="submission" date="2019-03" db="EMBL/GenBank/DDBJ databases">
        <title>Ramlibacter henchirensis DSM 14656, whole genome shotgun sequence.</title>
        <authorList>
            <person name="Zhang X."/>
            <person name="Feng G."/>
            <person name="Zhu H."/>
        </authorList>
    </citation>
    <scope>NUCLEOTIDE SEQUENCE [LARGE SCALE GENOMIC DNA]</scope>
    <source>
        <strain evidence="2 3">DSM 14656</strain>
    </source>
</reference>
<dbReference type="Proteomes" id="UP000298180">
    <property type="component" value="Unassembled WGS sequence"/>
</dbReference>
<evidence type="ECO:0000256" key="1">
    <source>
        <dbReference type="SAM" id="Phobius"/>
    </source>
</evidence>
<feature type="transmembrane region" description="Helical" evidence="1">
    <location>
        <begin position="63"/>
        <end position="80"/>
    </location>
</feature>
<proteinExistence type="predicted"/>
<comment type="caution">
    <text evidence="2">The sequence shown here is derived from an EMBL/GenBank/DDBJ whole genome shotgun (WGS) entry which is preliminary data.</text>
</comment>
<evidence type="ECO:0000313" key="3">
    <source>
        <dbReference type="Proteomes" id="UP000298180"/>
    </source>
</evidence>
<evidence type="ECO:0000313" key="2">
    <source>
        <dbReference type="EMBL" id="TFZ00491.1"/>
    </source>
</evidence>